<gene>
    <name evidence="2" type="ORF">CVT26_009093</name>
</gene>
<feature type="non-terminal residue" evidence="2">
    <location>
        <position position="1"/>
    </location>
</feature>
<dbReference type="AlphaFoldDB" id="A0A409WZF2"/>
<keyword evidence="3" id="KW-1185">Reference proteome</keyword>
<feature type="region of interest" description="Disordered" evidence="1">
    <location>
        <begin position="252"/>
        <end position="297"/>
    </location>
</feature>
<dbReference type="EMBL" id="NHYE01004551">
    <property type="protein sequence ID" value="PPQ83908.1"/>
    <property type="molecule type" value="Genomic_DNA"/>
</dbReference>
<dbReference type="Proteomes" id="UP000284706">
    <property type="component" value="Unassembled WGS sequence"/>
</dbReference>
<organism evidence="2 3">
    <name type="scientific">Gymnopilus dilepis</name>
    <dbReference type="NCBI Taxonomy" id="231916"/>
    <lineage>
        <taxon>Eukaryota</taxon>
        <taxon>Fungi</taxon>
        <taxon>Dikarya</taxon>
        <taxon>Basidiomycota</taxon>
        <taxon>Agaricomycotina</taxon>
        <taxon>Agaricomycetes</taxon>
        <taxon>Agaricomycetidae</taxon>
        <taxon>Agaricales</taxon>
        <taxon>Agaricineae</taxon>
        <taxon>Hymenogastraceae</taxon>
        <taxon>Gymnopilus</taxon>
    </lineage>
</organism>
<protein>
    <submittedName>
        <fullName evidence="2">Uncharacterized protein</fullName>
    </submittedName>
</protein>
<feature type="compositionally biased region" description="Pro residues" evidence="1">
    <location>
        <begin position="353"/>
        <end position="365"/>
    </location>
</feature>
<feature type="compositionally biased region" description="Low complexity" evidence="1">
    <location>
        <begin position="73"/>
        <end position="88"/>
    </location>
</feature>
<dbReference type="InParanoid" id="A0A409WZF2"/>
<feature type="region of interest" description="Disordered" evidence="1">
    <location>
        <begin position="309"/>
        <end position="449"/>
    </location>
</feature>
<sequence length="793" mass="84347">YRVDGVGAGAGVGEIEEGEIEGDSNAGDREPAEHAPPKETKKERKARLAREREEKRKVKEQKLTSHQPPPRQPELQQQQQQQQPLQLPAADQEMLQASQMQNFLTPTLPFYTPTTTAFSESLMTNTLNALAPPFTSMLGSYFPGMMAQGFSNPSMPLWIQQPPLPTPVPQGRQPVKSQVNEATNKTLNKSAFGASLNKEGHSDNESIASSAAASTSPVLSVKERVNATKVQQRPPGRARVMMVTRSLADVEDGLSDHDEDGMDVDNPAVAHTNSTPSDPAHYPPPRQPVGFNSLPAKPVHAPSGVVATAARPQTQHPSSSLSVSQTRGVRAASSSHVSRELPSQQSQAYPAPQQQPRPSVRPPAAPRAKHPQQQLPVVPHTSLSTPSIIATTSSSSSSTAGSSRSTPVPSEPKAMRVRVPAPSLAPPVTSTSTAGASTSTQAAKPSMTKEALLARQRELEERIARSKQELAAAAKSQDQGSRTATPAPASASGNGAEVIKRTQESSQAVSGPDIGAVKPAMDLGQNQAMEDLLRKKVLLSQKARAVDKFQSDAQRLTTDFSGTASPMSNPEQPWSATTSTEVPPSSSSSLSETGQQKKSGQTTSNIASSTISVSSSSHSFSLDDLAVSFITQTIEGAKSQPRTPAVQSSVPITLGLPTSSGPVPRPPSQLGRVSTLDLAAKQRRLEQHIAETKALMVKLTQARTKGEKDEIRKVMKEKDRLFEEESKASAVSNDVSAVGTRSHSQASMTTKATTMTHQFQITRWPVSGHNAGVLILSDDDESEDDGDDEDGAA</sequence>
<feature type="compositionally biased region" description="Low complexity" evidence="1">
    <location>
        <begin position="575"/>
        <end position="593"/>
    </location>
</feature>
<name>A0A409WZF2_9AGAR</name>
<feature type="compositionally biased region" description="Low complexity" evidence="1">
    <location>
        <begin position="483"/>
        <end position="496"/>
    </location>
</feature>
<feature type="compositionally biased region" description="Low complexity" evidence="1">
    <location>
        <begin position="381"/>
        <end position="407"/>
    </location>
</feature>
<reference evidence="2 3" key="1">
    <citation type="journal article" date="2018" name="Evol. Lett.">
        <title>Horizontal gene cluster transfer increased hallucinogenic mushroom diversity.</title>
        <authorList>
            <person name="Reynolds H.T."/>
            <person name="Vijayakumar V."/>
            <person name="Gluck-Thaler E."/>
            <person name="Korotkin H.B."/>
            <person name="Matheny P.B."/>
            <person name="Slot J.C."/>
        </authorList>
    </citation>
    <scope>NUCLEOTIDE SEQUENCE [LARGE SCALE GENOMIC DNA]</scope>
    <source>
        <strain evidence="2 3">SRW20</strain>
    </source>
</reference>
<feature type="compositionally biased region" description="Acidic residues" evidence="1">
    <location>
        <begin position="252"/>
        <end position="263"/>
    </location>
</feature>
<dbReference type="STRING" id="231916.A0A409WZF2"/>
<evidence type="ECO:0000313" key="2">
    <source>
        <dbReference type="EMBL" id="PPQ83908.1"/>
    </source>
</evidence>
<feature type="compositionally biased region" description="Polar residues" evidence="1">
    <location>
        <begin position="558"/>
        <end position="574"/>
    </location>
</feature>
<feature type="region of interest" description="Disordered" evidence="1">
    <location>
        <begin position="558"/>
        <end position="607"/>
    </location>
</feature>
<accession>A0A409WZF2</accession>
<feature type="compositionally biased region" description="Low complexity" evidence="1">
    <location>
        <begin position="342"/>
        <end position="352"/>
    </location>
</feature>
<comment type="caution">
    <text evidence="2">The sequence shown here is derived from an EMBL/GenBank/DDBJ whole genome shotgun (WGS) entry which is preliminary data.</text>
</comment>
<feature type="compositionally biased region" description="Low complexity" evidence="1">
    <location>
        <begin position="429"/>
        <end position="443"/>
    </location>
</feature>
<feature type="compositionally biased region" description="Gly residues" evidence="1">
    <location>
        <begin position="1"/>
        <end position="12"/>
    </location>
</feature>
<proteinExistence type="predicted"/>
<feature type="compositionally biased region" description="Basic and acidic residues" evidence="1">
    <location>
        <begin position="26"/>
        <end position="63"/>
    </location>
</feature>
<dbReference type="OrthoDB" id="2804702at2759"/>
<evidence type="ECO:0000313" key="3">
    <source>
        <dbReference type="Proteomes" id="UP000284706"/>
    </source>
</evidence>
<feature type="compositionally biased region" description="Polar residues" evidence="1">
    <location>
        <begin position="311"/>
        <end position="336"/>
    </location>
</feature>
<feature type="region of interest" description="Disordered" evidence="1">
    <location>
        <begin position="1"/>
        <end position="89"/>
    </location>
</feature>
<evidence type="ECO:0000256" key="1">
    <source>
        <dbReference type="SAM" id="MobiDB-lite"/>
    </source>
</evidence>
<feature type="region of interest" description="Disordered" evidence="1">
    <location>
        <begin position="467"/>
        <end position="514"/>
    </location>
</feature>